<sequence>MAMHTFLAFVLSRLQDPSKPWPEVATPSQLPCKEPITRAPVNFPSQYLVGFEPVVDFVMESGYINVTAEDYLFYWFTGATSAAPADAPVLIWSNGGPGCSAMEGATTEGGPMWLWDAKASAKTGFSGTLSRNAYAFNNQVHSIFVDQPRYVGYSTGTGRKVTSSVAAGKDLVQFILGWYRAFPEHAHRKLILASESYGGHYVPAWANAVLDYNMGRPTAEQIPLKALLIGNGIVNGTVQGGSFGEYTKAQKLIPDGVPTPTSDGAARTLMAKTLGYSPNFYDYRLVDQECCGCTSYNYKEWSDWFLRDEVKEALNVCGTAGQEAFGGCAAGCVGLPTFDDHDTFSYSGSLSRALEEGIDVTFYYGKQDTACNWVGALEMANTSLVWGGSTKWANTPFAPLKVGHAITGSVRSASGPNGAKLSFYAIDGAGHMVPMDNAAAASEALSSIV</sequence>
<evidence type="ECO:0000256" key="3">
    <source>
        <dbReference type="ARBA" id="ARBA00022670"/>
    </source>
</evidence>
<keyword evidence="9" id="KW-1185">Reference proteome</keyword>
<dbReference type="EC" id="3.4.16.-" evidence="7"/>
<evidence type="ECO:0000313" key="9">
    <source>
        <dbReference type="Proteomes" id="UP000037460"/>
    </source>
</evidence>
<keyword evidence="4" id="KW-0732">Signal</keyword>
<keyword evidence="2 7" id="KW-0121">Carboxypeptidase</keyword>
<evidence type="ECO:0000256" key="4">
    <source>
        <dbReference type="ARBA" id="ARBA00022729"/>
    </source>
</evidence>
<protein>
    <recommendedName>
        <fullName evidence="7">Carboxypeptidase</fullName>
        <ecNumber evidence="7">3.4.16.-</ecNumber>
    </recommendedName>
</protein>
<dbReference type="PANTHER" id="PTHR11802:SF3">
    <property type="entry name" value="RETINOID-INDUCIBLE SERINE CARBOXYPEPTIDASE"/>
    <property type="match status" value="1"/>
</dbReference>
<gene>
    <name evidence="8" type="ORF">Ctob_002518</name>
</gene>
<evidence type="ECO:0000256" key="2">
    <source>
        <dbReference type="ARBA" id="ARBA00022645"/>
    </source>
</evidence>
<keyword evidence="5 7" id="KW-0378">Hydrolase</keyword>
<dbReference type="InterPro" id="IPR001563">
    <property type="entry name" value="Peptidase_S10"/>
</dbReference>
<evidence type="ECO:0000256" key="5">
    <source>
        <dbReference type="ARBA" id="ARBA00022801"/>
    </source>
</evidence>
<accession>A0A0M0JBG1</accession>
<dbReference type="PROSITE" id="PS00131">
    <property type="entry name" value="CARBOXYPEPT_SER_SER"/>
    <property type="match status" value="1"/>
</dbReference>
<comment type="similarity">
    <text evidence="1 7">Belongs to the peptidase S10 family.</text>
</comment>
<evidence type="ECO:0000256" key="1">
    <source>
        <dbReference type="ARBA" id="ARBA00009431"/>
    </source>
</evidence>
<dbReference type="InterPro" id="IPR018202">
    <property type="entry name" value="Ser_caboxypep_ser_AS"/>
</dbReference>
<dbReference type="Gene3D" id="3.40.50.1820">
    <property type="entry name" value="alpha/beta hydrolase"/>
    <property type="match status" value="1"/>
</dbReference>
<proteinExistence type="inferred from homology"/>
<keyword evidence="3 7" id="KW-0645">Protease</keyword>
<keyword evidence="6" id="KW-0325">Glycoprotein</keyword>
<evidence type="ECO:0000256" key="6">
    <source>
        <dbReference type="ARBA" id="ARBA00023180"/>
    </source>
</evidence>
<dbReference type="GO" id="GO:0004185">
    <property type="term" value="F:serine-type carboxypeptidase activity"/>
    <property type="evidence" value="ECO:0007669"/>
    <property type="project" value="UniProtKB-UniRule"/>
</dbReference>
<reference evidence="9" key="1">
    <citation type="journal article" date="2015" name="PLoS Genet.">
        <title>Genome Sequence and Transcriptome Analyses of Chrysochromulina tobin: Metabolic Tools for Enhanced Algal Fitness in the Prominent Order Prymnesiales (Haptophyceae).</title>
        <authorList>
            <person name="Hovde B.T."/>
            <person name="Deodato C.R."/>
            <person name="Hunsperger H.M."/>
            <person name="Ryken S.A."/>
            <person name="Yost W."/>
            <person name="Jha R.K."/>
            <person name="Patterson J."/>
            <person name="Monnat R.J. Jr."/>
            <person name="Barlow S.B."/>
            <person name="Starkenburg S.R."/>
            <person name="Cattolico R.A."/>
        </authorList>
    </citation>
    <scope>NUCLEOTIDE SEQUENCE</scope>
    <source>
        <strain evidence="9">CCMP291</strain>
    </source>
</reference>
<name>A0A0M0JBG1_9EUKA</name>
<evidence type="ECO:0000313" key="8">
    <source>
        <dbReference type="EMBL" id="KOO23548.1"/>
    </source>
</evidence>
<dbReference type="EMBL" id="JWZX01003181">
    <property type="protein sequence ID" value="KOO23548.1"/>
    <property type="molecule type" value="Genomic_DNA"/>
</dbReference>
<dbReference type="AlphaFoldDB" id="A0A0M0JBG1"/>
<dbReference type="InterPro" id="IPR029058">
    <property type="entry name" value="AB_hydrolase_fold"/>
</dbReference>
<evidence type="ECO:0000256" key="7">
    <source>
        <dbReference type="RuleBase" id="RU361156"/>
    </source>
</evidence>
<dbReference type="Pfam" id="PF00450">
    <property type="entry name" value="Peptidase_S10"/>
    <property type="match status" value="1"/>
</dbReference>
<dbReference type="Proteomes" id="UP000037460">
    <property type="component" value="Unassembled WGS sequence"/>
</dbReference>
<dbReference type="GO" id="GO:0006508">
    <property type="term" value="P:proteolysis"/>
    <property type="evidence" value="ECO:0007669"/>
    <property type="project" value="UniProtKB-KW"/>
</dbReference>
<organism evidence="8 9">
    <name type="scientific">Chrysochromulina tobinii</name>
    <dbReference type="NCBI Taxonomy" id="1460289"/>
    <lineage>
        <taxon>Eukaryota</taxon>
        <taxon>Haptista</taxon>
        <taxon>Haptophyta</taxon>
        <taxon>Prymnesiophyceae</taxon>
        <taxon>Prymnesiales</taxon>
        <taxon>Chrysochromulinaceae</taxon>
        <taxon>Chrysochromulina</taxon>
    </lineage>
</organism>
<dbReference type="OrthoDB" id="443318at2759"/>
<dbReference type="SUPFAM" id="SSF53474">
    <property type="entry name" value="alpha/beta-Hydrolases"/>
    <property type="match status" value="1"/>
</dbReference>
<comment type="caution">
    <text evidence="8">The sequence shown here is derived from an EMBL/GenBank/DDBJ whole genome shotgun (WGS) entry which is preliminary data.</text>
</comment>
<dbReference type="PRINTS" id="PR00724">
    <property type="entry name" value="CRBOXYPTASEC"/>
</dbReference>
<dbReference type="PANTHER" id="PTHR11802">
    <property type="entry name" value="SERINE PROTEASE FAMILY S10 SERINE CARBOXYPEPTIDASE"/>
    <property type="match status" value="1"/>
</dbReference>